<sequence>MTASIEDLSHDLLEEILHRLSYKDSRGCLCVCTTWLLLVSQPSFLKRLMAFNRLNNQVQQEPYLILNLTDQNNYMSNEFGGGICLDQEEEDKDSKARVLNRSLDFLPKREGEVMRVLRVSGDLFLCGHSKKRSCPPTRAHSGDGKDYYYICNPITRQWVALPPRSRAYGSNFQFYSPTNFYEEDPHDSIYNPEYEYNVLIMVDEMPSNTRSRSRLSVNVESFSSKVGKWRTLALPIPRGFYFRHRFWLQESCLHEGVLWYCNIRHIIKYNIKDLEQDPVLFDIPLGFIDSDVRCVTIGVCRGRLRLAGLFPPLDNVDGVASDLMVWDLDEEEDGWRKWASVHMFSLRDMCLNTALKPDQISVKDIFVHPTNPDIVFVEHKQGIVECNTRMRVFKHLQQAAMRYTASMGRVFLMMPPSYPTPVLPVNNNMMQEENCFYDPPVLPVVTSVWEQVDFFSALRKDTQVV</sequence>
<protein>
    <recommendedName>
        <fullName evidence="1">F-box domain-containing protein</fullName>
    </recommendedName>
</protein>
<name>A0A484LIQ7_9ASTE</name>
<dbReference type="PANTHER" id="PTHR35546:SF119">
    <property type="entry name" value="F-BOX_KELCH-REPEAT PROTEIN"/>
    <property type="match status" value="1"/>
</dbReference>
<feature type="domain" description="F-box" evidence="1">
    <location>
        <begin position="5"/>
        <end position="46"/>
    </location>
</feature>
<dbReference type="Proteomes" id="UP000595140">
    <property type="component" value="Unassembled WGS sequence"/>
</dbReference>
<dbReference type="EMBL" id="OOIL02001523">
    <property type="protein sequence ID" value="VFQ76335.1"/>
    <property type="molecule type" value="Genomic_DNA"/>
</dbReference>
<dbReference type="SUPFAM" id="SSF81383">
    <property type="entry name" value="F-box domain"/>
    <property type="match status" value="1"/>
</dbReference>
<dbReference type="AlphaFoldDB" id="A0A484LIQ7"/>
<keyword evidence="3" id="KW-1185">Reference proteome</keyword>
<dbReference type="Gene3D" id="1.20.1280.50">
    <property type="match status" value="1"/>
</dbReference>
<reference evidence="2 3" key="1">
    <citation type="submission" date="2018-04" db="EMBL/GenBank/DDBJ databases">
        <authorList>
            <person name="Vogel A."/>
        </authorList>
    </citation>
    <scope>NUCLEOTIDE SEQUENCE [LARGE SCALE GENOMIC DNA]</scope>
</reference>
<evidence type="ECO:0000313" key="2">
    <source>
        <dbReference type="EMBL" id="VFQ76335.1"/>
    </source>
</evidence>
<dbReference type="InterPro" id="IPR036047">
    <property type="entry name" value="F-box-like_dom_sf"/>
</dbReference>
<dbReference type="InterPro" id="IPR055290">
    <property type="entry name" value="At3g26010-like"/>
</dbReference>
<dbReference type="Pfam" id="PF00646">
    <property type="entry name" value="F-box"/>
    <property type="match status" value="1"/>
</dbReference>
<evidence type="ECO:0000313" key="3">
    <source>
        <dbReference type="Proteomes" id="UP000595140"/>
    </source>
</evidence>
<dbReference type="InterPro" id="IPR001810">
    <property type="entry name" value="F-box_dom"/>
</dbReference>
<organism evidence="2 3">
    <name type="scientific">Cuscuta campestris</name>
    <dbReference type="NCBI Taxonomy" id="132261"/>
    <lineage>
        <taxon>Eukaryota</taxon>
        <taxon>Viridiplantae</taxon>
        <taxon>Streptophyta</taxon>
        <taxon>Embryophyta</taxon>
        <taxon>Tracheophyta</taxon>
        <taxon>Spermatophyta</taxon>
        <taxon>Magnoliopsida</taxon>
        <taxon>eudicotyledons</taxon>
        <taxon>Gunneridae</taxon>
        <taxon>Pentapetalae</taxon>
        <taxon>asterids</taxon>
        <taxon>lamiids</taxon>
        <taxon>Solanales</taxon>
        <taxon>Convolvulaceae</taxon>
        <taxon>Cuscuteae</taxon>
        <taxon>Cuscuta</taxon>
        <taxon>Cuscuta subgen. Grammica</taxon>
        <taxon>Cuscuta sect. Cleistogrammica</taxon>
    </lineage>
</organism>
<gene>
    <name evidence="2" type="ORF">CCAM_LOCUS18111</name>
</gene>
<dbReference type="PANTHER" id="PTHR35546">
    <property type="entry name" value="F-BOX PROTEIN INTERACTION DOMAIN PROTEIN-RELATED"/>
    <property type="match status" value="1"/>
</dbReference>
<accession>A0A484LIQ7</accession>
<proteinExistence type="predicted"/>
<evidence type="ECO:0000259" key="1">
    <source>
        <dbReference type="Pfam" id="PF00646"/>
    </source>
</evidence>
<dbReference type="OrthoDB" id="1268218at2759"/>